<dbReference type="InterPro" id="IPR004305">
    <property type="entry name" value="Thiaminase-2/PQQC"/>
</dbReference>
<dbReference type="CDD" id="cd01169">
    <property type="entry name" value="HMPP_kinase"/>
    <property type="match status" value="1"/>
</dbReference>
<dbReference type="Pfam" id="PF01205">
    <property type="entry name" value="Impact_N"/>
    <property type="match status" value="1"/>
</dbReference>
<dbReference type="Gene3D" id="1.20.910.10">
    <property type="entry name" value="Heme oxygenase-like"/>
    <property type="match status" value="1"/>
</dbReference>
<accession>L8X3W4</accession>
<dbReference type="GO" id="GO:0009228">
    <property type="term" value="P:thiamine biosynthetic process"/>
    <property type="evidence" value="ECO:0007669"/>
    <property type="project" value="InterPro"/>
</dbReference>
<dbReference type="InterPro" id="IPR016084">
    <property type="entry name" value="Haem_Oase-like_multi-hlx"/>
</dbReference>
<evidence type="ECO:0000259" key="4">
    <source>
        <dbReference type="Pfam" id="PF08543"/>
    </source>
</evidence>
<dbReference type="InterPro" id="IPR029056">
    <property type="entry name" value="Ribokinase-like"/>
</dbReference>
<feature type="domain" description="Thiaminase-2/PQQC" evidence="3">
    <location>
        <begin position="749"/>
        <end position="907"/>
    </location>
</feature>
<dbReference type="OrthoDB" id="10028886at2759"/>
<feature type="region of interest" description="Disordered" evidence="1">
    <location>
        <begin position="367"/>
        <end position="386"/>
    </location>
</feature>
<dbReference type="SUPFAM" id="SSF54211">
    <property type="entry name" value="Ribosomal protein S5 domain 2-like"/>
    <property type="match status" value="1"/>
</dbReference>
<dbReference type="HOGENOM" id="CLU_311956_0_0_1"/>
<keyword evidence="6" id="KW-1185">Reference proteome</keyword>
<evidence type="ECO:0000259" key="3">
    <source>
        <dbReference type="Pfam" id="PF03070"/>
    </source>
</evidence>
<evidence type="ECO:0000313" key="6">
    <source>
        <dbReference type="Proteomes" id="UP000011668"/>
    </source>
</evidence>
<dbReference type="EMBL" id="AFRT01000483">
    <property type="protein sequence ID" value="ELU43787.1"/>
    <property type="molecule type" value="Genomic_DNA"/>
</dbReference>
<dbReference type="GO" id="GO:0008972">
    <property type="term" value="F:phosphomethylpyrimidine kinase activity"/>
    <property type="evidence" value="ECO:0007669"/>
    <property type="project" value="InterPro"/>
</dbReference>
<proteinExistence type="predicted"/>
<dbReference type="InterPro" id="IPR004399">
    <property type="entry name" value="HMP/HMP-P_kinase_dom"/>
</dbReference>
<protein>
    <submittedName>
        <fullName evidence="5">Thiamin biosynthesis protein</fullName>
    </submittedName>
</protein>
<dbReference type="InterPro" id="IPR020568">
    <property type="entry name" value="Ribosomal_Su5_D2-typ_SF"/>
</dbReference>
<sequence>MPKRRATSPAQQTCAQSKSARQAEETGDVKSGTAQTSPSSANDDHGDRTPTRGTDDVSNSDGSNSVPQTKNLEESVRPSTLSALAPEFLPRSASDSGTTTPKTDATPKFVQATLPFTSQPSTKSQSRQTSKGSESNSPSKATIRPVFKSEPIEVKDSVFQARLFSLESFAQVPKIIAHMRRQYPDFQHHMAGWRLLALKPGMTGLEGEDAFEVRQGWDDDGEKRGGKAVVDVIEKTGLCDVVVVVSRFGGTLLGPARFSHIADCTRAVCTAMYERERAAERASRVADLVAQLCEWDTEVAELRLEIAALTKVETRSGEVGEKEKQPTISVSFKPPDYKNVLNPPDVEKAERLLQARQKTVQSLKAVLEKKGKSGAGETPTPSSSVTGCIELRSTTMSVQQPNPLPILTIAGTDPSGGAGVQADLKTFAAHGCYGTSVVTALVAQNTQGVQAVHAPPPEFVAHQIRCVLDDIPPQAIKTGMLADAPTLQAILQTLSSFYPEGKSMPPLVIDPVMVSTSGHSLLESSANALIKEELVPLATMITPNVPEAELLLGLDQGSITSLDTIVNAAKGISKLGARATLVKGGHCKLSTGDVLAVAKTQQDPDSLYIRWDTGTGPDQPAILRPDGAKTLEEQDVVVDVLHLRDSKADGVATTTLFVRPRLETTSTHGTGCTLSAALACAFAQGLNPFDATIQATTYSHQAIATAPSIGKGHGPLNHTHSIIPRIIPQPTPVNPYPFVSALIGSCPGLWKDYVGHPFVTQLAAGTLPAEIFRQDYIYLKHHARAHGLLAAKSSTFSAAGAAATIVLHIVRESQMHVDYCTQWGVTPEELETTPELPATAAYARYIMDVGYQGDDFMLIIAVASCLLGYAEVGKRLLAAGANTEGNPYKRSHGAAGCKGPAFGQQVRAVARCLGKMCPPRDWILGHGAQTIGCISRETNNILGYLSGFQWTRWAHRYRLTATIVLFGVTYTKIGTIQRRLAWPLHKDDTLVQSGRSTDRNIYFSGSVVGISRYHIRIIAIGTGSQYPGGTMYVASEMSQLTQFAKRINEWVGNMGPHQIGCPHGVKRSTIRTGRTKRSE</sequence>
<feature type="region of interest" description="Disordered" evidence="1">
    <location>
        <begin position="1"/>
        <end position="144"/>
    </location>
</feature>
<dbReference type="Proteomes" id="UP000011668">
    <property type="component" value="Unassembled WGS sequence"/>
</dbReference>
<name>L8X3W4_THACA</name>
<feature type="domain" description="Pyridoxamine kinase/Phosphomethylpyrimidine kinase" evidence="4">
    <location>
        <begin position="413"/>
        <end position="604"/>
    </location>
</feature>
<dbReference type="NCBIfam" id="TIGR00097">
    <property type="entry name" value="HMP-P_kinase"/>
    <property type="match status" value="1"/>
</dbReference>
<dbReference type="InterPro" id="IPR036956">
    <property type="entry name" value="Impact_N_sf"/>
</dbReference>
<dbReference type="SUPFAM" id="SSF53613">
    <property type="entry name" value="Ribokinase-like"/>
    <property type="match status" value="1"/>
</dbReference>
<dbReference type="PANTHER" id="PTHR20858:SF17">
    <property type="entry name" value="HYDROXYMETHYLPYRIMIDINE_PHOSPHOMETHYLPYRIMIDINE KINASE THI20-RELATED"/>
    <property type="match status" value="1"/>
</dbReference>
<dbReference type="PANTHER" id="PTHR20858">
    <property type="entry name" value="PHOSPHOMETHYLPYRIMIDINE KINASE"/>
    <property type="match status" value="1"/>
</dbReference>
<feature type="compositionally biased region" description="Basic and acidic residues" evidence="1">
    <location>
        <begin position="42"/>
        <end position="55"/>
    </location>
</feature>
<dbReference type="Pfam" id="PF08543">
    <property type="entry name" value="Phos_pyr_kin"/>
    <property type="match status" value="2"/>
</dbReference>
<dbReference type="SUPFAM" id="SSF48613">
    <property type="entry name" value="Heme oxygenase-like"/>
    <property type="match status" value="1"/>
</dbReference>
<feature type="domain" description="Pyridoxamine kinase/Phosphomethylpyrimidine kinase" evidence="4">
    <location>
        <begin position="652"/>
        <end position="717"/>
    </location>
</feature>
<organism evidence="5 6">
    <name type="scientific">Thanatephorus cucumeris (strain AG1-IA)</name>
    <name type="common">Rice sheath blight fungus</name>
    <name type="synonym">Rhizoctonia solani</name>
    <dbReference type="NCBI Taxonomy" id="983506"/>
    <lineage>
        <taxon>Eukaryota</taxon>
        <taxon>Fungi</taxon>
        <taxon>Dikarya</taxon>
        <taxon>Basidiomycota</taxon>
        <taxon>Agaricomycotina</taxon>
        <taxon>Agaricomycetes</taxon>
        <taxon>Cantharellales</taxon>
        <taxon>Ceratobasidiaceae</taxon>
        <taxon>Rhizoctonia</taxon>
        <taxon>Rhizoctonia solani AG-1</taxon>
    </lineage>
</organism>
<evidence type="ECO:0000313" key="5">
    <source>
        <dbReference type="EMBL" id="ELU43787.1"/>
    </source>
</evidence>
<feature type="domain" description="Impact N-terminal" evidence="2">
    <location>
        <begin position="155"/>
        <end position="268"/>
    </location>
</feature>
<dbReference type="GO" id="GO:0005829">
    <property type="term" value="C:cytosol"/>
    <property type="evidence" value="ECO:0007669"/>
    <property type="project" value="TreeGrafter"/>
</dbReference>
<dbReference type="InterPro" id="IPR013749">
    <property type="entry name" value="PM/HMP-P_kinase-1"/>
</dbReference>
<dbReference type="Gene3D" id="3.30.230.30">
    <property type="entry name" value="Impact, N-terminal domain"/>
    <property type="match status" value="1"/>
</dbReference>
<feature type="compositionally biased region" description="Low complexity" evidence="1">
    <location>
        <begin position="56"/>
        <end position="66"/>
    </location>
</feature>
<dbReference type="GO" id="GO:0008902">
    <property type="term" value="F:hydroxymethylpyrimidine kinase activity"/>
    <property type="evidence" value="ECO:0007669"/>
    <property type="project" value="TreeGrafter"/>
</dbReference>
<comment type="caution">
    <text evidence="5">The sequence shown here is derived from an EMBL/GenBank/DDBJ whole genome shotgun (WGS) entry which is preliminary data.</text>
</comment>
<evidence type="ECO:0000256" key="1">
    <source>
        <dbReference type="SAM" id="MobiDB-lite"/>
    </source>
</evidence>
<dbReference type="STRING" id="983506.L8X3W4"/>
<feature type="compositionally biased region" description="Polar residues" evidence="1">
    <location>
        <begin position="93"/>
        <end position="103"/>
    </location>
</feature>
<gene>
    <name evidence="5" type="ORF">AG1IA_02181</name>
</gene>
<reference evidence="5 6" key="1">
    <citation type="journal article" date="2013" name="Nat. Commun.">
        <title>The evolution and pathogenic mechanisms of the rice sheath blight pathogen.</title>
        <authorList>
            <person name="Zheng A."/>
            <person name="Lin R."/>
            <person name="Xu L."/>
            <person name="Qin P."/>
            <person name="Tang C."/>
            <person name="Ai P."/>
            <person name="Zhang D."/>
            <person name="Liu Y."/>
            <person name="Sun Z."/>
            <person name="Feng H."/>
            <person name="Wang Y."/>
            <person name="Chen Y."/>
            <person name="Liang X."/>
            <person name="Fu R."/>
            <person name="Li Q."/>
            <person name="Zhang J."/>
            <person name="Yu X."/>
            <person name="Xie Z."/>
            <person name="Ding L."/>
            <person name="Guan P."/>
            <person name="Tang J."/>
            <person name="Liang Y."/>
            <person name="Wang S."/>
            <person name="Deng Q."/>
            <person name="Li S."/>
            <person name="Zhu J."/>
            <person name="Wang L."/>
            <person name="Liu H."/>
            <person name="Li P."/>
        </authorList>
    </citation>
    <scope>NUCLEOTIDE SEQUENCE [LARGE SCALE GENOMIC DNA]</scope>
    <source>
        <strain evidence="6">AG-1 IA</strain>
    </source>
</reference>
<dbReference type="Pfam" id="PF03070">
    <property type="entry name" value="TENA_THI-4"/>
    <property type="match status" value="1"/>
</dbReference>
<dbReference type="AlphaFoldDB" id="L8X3W4"/>
<dbReference type="Gene3D" id="3.40.1190.20">
    <property type="match status" value="1"/>
</dbReference>
<dbReference type="InterPro" id="IPR001498">
    <property type="entry name" value="Impact_N"/>
</dbReference>
<evidence type="ECO:0000259" key="2">
    <source>
        <dbReference type="Pfam" id="PF01205"/>
    </source>
</evidence>
<feature type="compositionally biased region" description="Polar residues" evidence="1">
    <location>
        <begin position="114"/>
        <end position="140"/>
    </location>
</feature>
<dbReference type="CDD" id="cd19367">
    <property type="entry name" value="TenA_C_ScTHI20-like"/>
    <property type="match status" value="1"/>
</dbReference>
<feature type="compositionally biased region" description="Polar residues" evidence="1">
    <location>
        <begin position="32"/>
        <end position="41"/>
    </location>
</feature>
<feature type="compositionally biased region" description="Polar residues" evidence="1">
    <location>
        <begin position="8"/>
        <end position="20"/>
    </location>
</feature>